<dbReference type="Pfam" id="PF00005">
    <property type="entry name" value="ABC_tran"/>
    <property type="match status" value="1"/>
</dbReference>
<dbReference type="EMBL" id="CP054706">
    <property type="protein sequence ID" value="QQK79048.1"/>
    <property type="molecule type" value="Genomic_DNA"/>
</dbReference>
<dbReference type="InterPro" id="IPR008995">
    <property type="entry name" value="Mo/tungstate-bd_C_term_dom"/>
</dbReference>
<evidence type="ECO:0000256" key="2">
    <source>
        <dbReference type="ARBA" id="ARBA00022741"/>
    </source>
</evidence>
<dbReference type="EC" id="7.6.2.9" evidence="6"/>
<comment type="catalytic activity">
    <reaction evidence="4">
        <text>a quaternary ammonium(out) + ATP + H2O = a quaternary ammonium(in) + ADP + phosphate + H(+)</text>
        <dbReference type="Rhea" id="RHEA:11036"/>
        <dbReference type="ChEBI" id="CHEBI:15377"/>
        <dbReference type="ChEBI" id="CHEBI:15378"/>
        <dbReference type="ChEBI" id="CHEBI:30616"/>
        <dbReference type="ChEBI" id="CHEBI:35267"/>
        <dbReference type="ChEBI" id="CHEBI:43474"/>
        <dbReference type="ChEBI" id="CHEBI:456216"/>
        <dbReference type="EC" id="7.6.2.9"/>
    </reaction>
</comment>
<dbReference type="RefSeq" id="WP_200088105.1">
    <property type="nucleotide sequence ID" value="NZ_CP054706.1"/>
</dbReference>
<dbReference type="PANTHER" id="PTHR42781">
    <property type="entry name" value="SPERMIDINE/PUTRESCINE IMPORT ATP-BINDING PROTEIN POTA"/>
    <property type="match status" value="1"/>
</dbReference>
<dbReference type="PROSITE" id="PS00211">
    <property type="entry name" value="ABC_TRANSPORTER_1"/>
    <property type="match status" value="1"/>
</dbReference>
<gene>
    <name evidence="9" type="ORF">HUG20_03450</name>
</gene>
<dbReference type="Pfam" id="PF08402">
    <property type="entry name" value="TOBE_2"/>
    <property type="match status" value="1"/>
</dbReference>
<sequence length="348" mass="39220">MAQQDSIISLSQVNKAFDDVRAVQDISIDVNKGELVTFIGPSGCGKTTLLRTIAGFYRPTSGDIYLNGTRINNLPPEKRETGMVFQNYALFPHMTIFENVAYGLDVRKETKETKKNKVQDALVQVQLEGYEERKPSELSGGQQQRVAIARCLVLKPKVLLLDEPLSNLDANLRMIMRDEIRRLKEELDLTIIFVTHDQEEALSISDRVMVLNEGNLQQLDKPEVIYQRPANEFVANFVGHANLLSGQVKQENSDSYFVAKDLQFAVENMDAKNGLVLIRPEMIDIHLNGSIQGVVLNRVYHGNSIRYEVKVGDTVLLADDYNVFGKDLYTKGQTIRLDIPKKLHLISA</sequence>
<evidence type="ECO:0000259" key="8">
    <source>
        <dbReference type="PROSITE" id="PS50893"/>
    </source>
</evidence>
<evidence type="ECO:0000313" key="9">
    <source>
        <dbReference type="EMBL" id="QQK79048.1"/>
    </source>
</evidence>
<comment type="subunit">
    <text evidence="5">The complex is composed of two ATP-binding proteins (OpuCA), two transmembrane proteins (OpuCB and OpuCD) and a solute-binding protein (OpuCC).</text>
</comment>
<reference evidence="9 10" key="1">
    <citation type="submission" date="2020-06" db="EMBL/GenBank/DDBJ databases">
        <title>Genomic analysis of Salicibibacter sp. NKC21-4.</title>
        <authorList>
            <person name="Oh Y.J."/>
        </authorList>
    </citation>
    <scope>NUCLEOTIDE SEQUENCE [LARGE SCALE GENOMIC DNA]</scope>
    <source>
        <strain evidence="9 10">NKC21-4</strain>
    </source>
</reference>
<dbReference type="SMART" id="SM00382">
    <property type="entry name" value="AAA"/>
    <property type="match status" value="1"/>
</dbReference>
<dbReference type="SUPFAM" id="SSF50331">
    <property type="entry name" value="MOP-like"/>
    <property type="match status" value="1"/>
</dbReference>
<dbReference type="PROSITE" id="PS50893">
    <property type="entry name" value="ABC_TRANSPORTER_2"/>
    <property type="match status" value="1"/>
</dbReference>
<accession>A0A7T6Z8T1</accession>
<evidence type="ECO:0000256" key="3">
    <source>
        <dbReference type="ARBA" id="ARBA00022840"/>
    </source>
</evidence>
<evidence type="ECO:0000256" key="7">
    <source>
        <dbReference type="ARBA" id="ARBA00070305"/>
    </source>
</evidence>
<feature type="domain" description="ABC transporter" evidence="8">
    <location>
        <begin position="8"/>
        <end position="238"/>
    </location>
</feature>
<name>A0A7T6Z8T1_9BACI</name>
<dbReference type="KEGG" id="scib:HUG20_03450"/>
<dbReference type="InterPro" id="IPR003593">
    <property type="entry name" value="AAA+_ATPase"/>
</dbReference>
<dbReference type="InterPro" id="IPR013611">
    <property type="entry name" value="Transp-assoc_OB_typ2"/>
</dbReference>
<dbReference type="Gene3D" id="3.40.50.300">
    <property type="entry name" value="P-loop containing nucleotide triphosphate hydrolases"/>
    <property type="match status" value="1"/>
</dbReference>
<dbReference type="Proteomes" id="UP000595349">
    <property type="component" value="Chromosome"/>
</dbReference>
<dbReference type="GO" id="GO:0015418">
    <property type="term" value="F:ABC-type quaternary ammonium compound transporting activity"/>
    <property type="evidence" value="ECO:0007669"/>
    <property type="project" value="UniProtKB-EC"/>
</dbReference>
<evidence type="ECO:0000313" key="10">
    <source>
        <dbReference type="Proteomes" id="UP000595349"/>
    </source>
</evidence>
<dbReference type="InterPro" id="IPR027417">
    <property type="entry name" value="P-loop_NTPase"/>
</dbReference>
<dbReference type="InterPro" id="IPR003439">
    <property type="entry name" value="ABC_transporter-like_ATP-bd"/>
</dbReference>
<dbReference type="GO" id="GO:0005524">
    <property type="term" value="F:ATP binding"/>
    <property type="evidence" value="ECO:0007669"/>
    <property type="project" value="UniProtKB-KW"/>
</dbReference>
<organism evidence="9 10">
    <name type="scientific">Salicibibacter cibi</name>
    <dbReference type="NCBI Taxonomy" id="2743001"/>
    <lineage>
        <taxon>Bacteria</taxon>
        <taxon>Bacillati</taxon>
        <taxon>Bacillota</taxon>
        <taxon>Bacilli</taxon>
        <taxon>Bacillales</taxon>
        <taxon>Bacillaceae</taxon>
        <taxon>Salicibibacter</taxon>
    </lineage>
</organism>
<keyword evidence="2" id="KW-0547">Nucleotide-binding</keyword>
<dbReference type="InterPro" id="IPR017871">
    <property type="entry name" value="ABC_transporter-like_CS"/>
</dbReference>
<evidence type="ECO:0000256" key="5">
    <source>
        <dbReference type="ARBA" id="ARBA00063934"/>
    </source>
</evidence>
<dbReference type="GO" id="GO:0016887">
    <property type="term" value="F:ATP hydrolysis activity"/>
    <property type="evidence" value="ECO:0007669"/>
    <property type="project" value="InterPro"/>
</dbReference>
<keyword evidence="10" id="KW-1185">Reference proteome</keyword>
<keyword evidence="3 9" id="KW-0067">ATP-binding</keyword>
<dbReference type="GO" id="GO:0043190">
    <property type="term" value="C:ATP-binding cassette (ABC) transporter complex"/>
    <property type="evidence" value="ECO:0007669"/>
    <property type="project" value="InterPro"/>
</dbReference>
<dbReference type="FunFam" id="3.40.50.300:FF:000425">
    <property type="entry name" value="Probable ABC transporter, ATP-binding subunit"/>
    <property type="match status" value="1"/>
</dbReference>
<protein>
    <recommendedName>
        <fullName evidence="7">Carnitine transport ATP-binding protein OpuCA</fullName>
        <ecNumber evidence="6">7.6.2.9</ecNumber>
    </recommendedName>
</protein>
<proteinExistence type="predicted"/>
<evidence type="ECO:0000256" key="6">
    <source>
        <dbReference type="ARBA" id="ARBA00066388"/>
    </source>
</evidence>
<evidence type="ECO:0000256" key="1">
    <source>
        <dbReference type="ARBA" id="ARBA00022448"/>
    </source>
</evidence>
<keyword evidence="1" id="KW-0813">Transport</keyword>
<dbReference type="InterPro" id="IPR050093">
    <property type="entry name" value="ABC_SmlMolc_Importer"/>
</dbReference>
<dbReference type="PANTHER" id="PTHR42781:SF4">
    <property type="entry name" value="SPERMIDINE_PUTRESCINE IMPORT ATP-BINDING PROTEIN POTA"/>
    <property type="match status" value="1"/>
</dbReference>
<dbReference type="Gene3D" id="2.40.50.100">
    <property type="match status" value="1"/>
</dbReference>
<dbReference type="AlphaFoldDB" id="A0A7T6Z8T1"/>
<evidence type="ECO:0000256" key="4">
    <source>
        <dbReference type="ARBA" id="ARBA00052482"/>
    </source>
</evidence>
<dbReference type="SUPFAM" id="SSF52540">
    <property type="entry name" value="P-loop containing nucleoside triphosphate hydrolases"/>
    <property type="match status" value="1"/>
</dbReference>